<accession>A0A8X7VAW4</accession>
<dbReference type="EC" id="3.6.4.13" evidence="1"/>
<keyword evidence="8" id="KW-1185">Reference proteome</keyword>
<dbReference type="GO" id="GO:0045943">
    <property type="term" value="P:positive regulation of transcription by RNA polymerase I"/>
    <property type="evidence" value="ECO:0007669"/>
    <property type="project" value="TreeGrafter"/>
</dbReference>
<reference evidence="7 8" key="1">
    <citation type="submission" date="2020-02" db="EMBL/GenBank/DDBJ databases">
        <authorList>
            <person name="Ma Q."/>
            <person name="Huang Y."/>
            <person name="Song X."/>
            <person name="Pei D."/>
        </authorList>
    </citation>
    <scope>NUCLEOTIDE SEQUENCE [LARGE SCALE GENOMIC DNA]</scope>
    <source>
        <strain evidence="7">Sxm20200214</strain>
        <tissue evidence="7">Leaf</tissue>
    </source>
</reference>
<evidence type="ECO:0000256" key="3">
    <source>
        <dbReference type="ARBA" id="ARBA00022806"/>
    </source>
</evidence>
<protein>
    <recommendedName>
        <fullName evidence="1">RNA helicase</fullName>
        <ecNumber evidence="1">3.6.4.13</ecNumber>
    </recommendedName>
</protein>
<name>A0A8X7VAW4_BRACI</name>
<dbReference type="OrthoDB" id="10253254at2759"/>
<evidence type="ECO:0000256" key="2">
    <source>
        <dbReference type="ARBA" id="ARBA00022801"/>
    </source>
</evidence>
<feature type="compositionally biased region" description="Low complexity" evidence="5">
    <location>
        <begin position="321"/>
        <end position="343"/>
    </location>
</feature>
<evidence type="ECO:0000259" key="6">
    <source>
        <dbReference type="SMART" id="SM00847"/>
    </source>
</evidence>
<dbReference type="AlphaFoldDB" id="A0A8X7VAW4"/>
<dbReference type="GO" id="GO:0005730">
    <property type="term" value="C:nucleolus"/>
    <property type="evidence" value="ECO:0007669"/>
    <property type="project" value="TreeGrafter"/>
</dbReference>
<organism evidence="7 8">
    <name type="scientific">Brassica carinata</name>
    <name type="common">Ethiopian mustard</name>
    <name type="synonym">Abyssinian cabbage</name>
    <dbReference type="NCBI Taxonomy" id="52824"/>
    <lineage>
        <taxon>Eukaryota</taxon>
        <taxon>Viridiplantae</taxon>
        <taxon>Streptophyta</taxon>
        <taxon>Embryophyta</taxon>
        <taxon>Tracheophyta</taxon>
        <taxon>Spermatophyta</taxon>
        <taxon>Magnoliopsida</taxon>
        <taxon>eudicotyledons</taxon>
        <taxon>Gunneridae</taxon>
        <taxon>Pentapetalae</taxon>
        <taxon>rosids</taxon>
        <taxon>malvids</taxon>
        <taxon>Brassicales</taxon>
        <taxon>Brassicaceae</taxon>
        <taxon>Brassiceae</taxon>
        <taxon>Brassica</taxon>
    </lineage>
</organism>
<dbReference type="Pfam" id="PF21010">
    <property type="entry name" value="HA2_C"/>
    <property type="match status" value="1"/>
</dbReference>
<dbReference type="GO" id="GO:0003725">
    <property type="term" value="F:double-stranded RNA binding"/>
    <property type="evidence" value="ECO:0007669"/>
    <property type="project" value="TreeGrafter"/>
</dbReference>
<evidence type="ECO:0000313" key="8">
    <source>
        <dbReference type="Proteomes" id="UP000886595"/>
    </source>
</evidence>
<dbReference type="EMBL" id="JAAMPC010000006">
    <property type="protein sequence ID" value="KAG2307906.1"/>
    <property type="molecule type" value="Genomic_DNA"/>
</dbReference>
<evidence type="ECO:0000256" key="4">
    <source>
        <dbReference type="ARBA" id="ARBA00047984"/>
    </source>
</evidence>
<sequence length="343" mass="38834">MTRKKKRNFRDQKVTATSLCQETRLFANAPCDAREQCQSNPAMSRFHKTLIAFILGLRMGRFRFNIQWTEFEKLEDSTKPEIKRCNLSNAIIKALEELHLLGALTDDCKLEKPAGEQMARFPLDPVYSRALLLANPFNCLEEMLITVAMLSVESIFYDFREKREEARTSLNHFASVEGDHLTYLSVYRESNEFLEKRKAENSECKVDKILRKWCIDNFVNSRSLKHARDFYRQIRGNVEQMGFNVSSCAIYYNDVDPRLKTKDEWVKNASYRHIHPGGGVHGLSSAVGAHISNCLGKRQVLAIPSSAARDRIEESPAGRTSSAGASVAPSSSSSRSTMSSSMS</sequence>
<proteinExistence type="predicted"/>
<dbReference type="PANTHER" id="PTHR18934">
    <property type="entry name" value="ATP-DEPENDENT RNA HELICASE"/>
    <property type="match status" value="1"/>
</dbReference>
<dbReference type="SMART" id="SM00847">
    <property type="entry name" value="HA2"/>
    <property type="match status" value="1"/>
</dbReference>
<dbReference type="SUPFAM" id="SSF52540">
    <property type="entry name" value="P-loop containing nucleoside triphosphate hydrolases"/>
    <property type="match status" value="1"/>
</dbReference>
<dbReference type="Gene3D" id="1.20.120.1080">
    <property type="match status" value="1"/>
</dbReference>
<keyword evidence="2" id="KW-0378">Hydrolase</keyword>
<dbReference type="PANTHER" id="PTHR18934:SF118">
    <property type="entry name" value="ATP-DEPENDENT RNA HELICASE DHX33"/>
    <property type="match status" value="1"/>
</dbReference>
<dbReference type="Proteomes" id="UP000886595">
    <property type="component" value="Unassembled WGS sequence"/>
</dbReference>
<dbReference type="InterPro" id="IPR007502">
    <property type="entry name" value="Helicase-assoc_dom"/>
</dbReference>
<dbReference type="GO" id="GO:0016787">
    <property type="term" value="F:hydrolase activity"/>
    <property type="evidence" value="ECO:0007669"/>
    <property type="project" value="UniProtKB-KW"/>
</dbReference>
<keyword evidence="3" id="KW-0547">Nucleotide-binding</keyword>
<keyword evidence="3" id="KW-0067">ATP-binding</keyword>
<evidence type="ECO:0000313" key="7">
    <source>
        <dbReference type="EMBL" id="KAG2307906.1"/>
    </source>
</evidence>
<feature type="region of interest" description="Disordered" evidence="5">
    <location>
        <begin position="306"/>
        <end position="343"/>
    </location>
</feature>
<feature type="domain" description="Helicase-associated" evidence="6">
    <location>
        <begin position="93"/>
        <end position="184"/>
    </location>
</feature>
<gene>
    <name evidence="7" type="ORF">Bca52824_027654</name>
</gene>
<comment type="caution">
    <text evidence="7">The sequence shown here is derived from an EMBL/GenBank/DDBJ whole genome shotgun (WGS) entry which is preliminary data.</text>
</comment>
<evidence type="ECO:0000256" key="1">
    <source>
        <dbReference type="ARBA" id="ARBA00012552"/>
    </source>
</evidence>
<dbReference type="GO" id="GO:0003724">
    <property type="term" value="F:RNA helicase activity"/>
    <property type="evidence" value="ECO:0007669"/>
    <property type="project" value="UniProtKB-EC"/>
</dbReference>
<keyword evidence="3" id="KW-0347">Helicase</keyword>
<evidence type="ECO:0000256" key="5">
    <source>
        <dbReference type="SAM" id="MobiDB-lite"/>
    </source>
</evidence>
<dbReference type="InterPro" id="IPR027417">
    <property type="entry name" value="P-loop_NTPase"/>
</dbReference>
<comment type="catalytic activity">
    <reaction evidence="4">
        <text>ATP + H2O = ADP + phosphate + H(+)</text>
        <dbReference type="Rhea" id="RHEA:13065"/>
        <dbReference type="ChEBI" id="CHEBI:15377"/>
        <dbReference type="ChEBI" id="CHEBI:15378"/>
        <dbReference type="ChEBI" id="CHEBI:30616"/>
        <dbReference type="ChEBI" id="CHEBI:43474"/>
        <dbReference type="ChEBI" id="CHEBI:456216"/>
        <dbReference type="EC" id="3.6.4.13"/>
    </reaction>
</comment>